<evidence type="ECO:0000313" key="2">
    <source>
        <dbReference type="Proteomes" id="UP000310200"/>
    </source>
</evidence>
<organism evidence="1 2">
    <name type="scientific">Temnothorax longispinosus</name>
    <dbReference type="NCBI Taxonomy" id="300112"/>
    <lineage>
        <taxon>Eukaryota</taxon>
        <taxon>Metazoa</taxon>
        <taxon>Ecdysozoa</taxon>
        <taxon>Arthropoda</taxon>
        <taxon>Hexapoda</taxon>
        <taxon>Insecta</taxon>
        <taxon>Pterygota</taxon>
        <taxon>Neoptera</taxon>
        <taxon>Endopterygota</taxon>
        <taxon>Hymenoptera</taxon>
        <taxon>Apocrita</taxon>
        <taxon>Aculeata</taxon>
        <taxon>Formicoidea</taxon>
        <taxon>Formicidae</taxon>
        <taxon>Myrmicinae</taxon>
        <taxon>Temnothorax</taxon>
    </lineage>
</organism>
<sequence>MSQPELEGCSAKSFEGEAASFLPNKINFSITKCFVFSFARGGWKSEAAVHRLGGARPLVATLKSVSKVANASPCFPGRYRTEGRLTLAWDDRKLLRHNIVSGSMSEEGDALNFFVVHSQQLLSNVSLVPLLSQEIGGISLSVTFPGMHSWRPSILVDFLRRRVYLMRGTNVVCEIRAIFHFRALLNKCAGSSREEEGEREKEKKGEQERDVTLRSAFLGSRRDEWRSICWGMFFSPSNSRGVTYRHFVANETTALNDPNAKINGPMVDRFAENKNLINNSYQEPESVRKSRPESIGDASVNEFDRDSCSVLTRSSNSKWKAGNGMEGEGYRENNELFFTSPLTNETRRETGSTAGLPKWLVREIKSRYQGLSGDGTSQGEIHHPRASLQSLLVELRGQWRYAAEPLLETRYMHGATSAAVTKALAPDGWPCYTSIRGGAREEPRATTVVAVVVRLQANVIMRRRLT</sequence>
<proteinExistence type="predicted"/>
<accession>A0A4S2KQI3</accession>
<keyword evidence="2" id="KW-1185">Reference proteome</keyword>
<comment type="caution">
    <text evidence="1">The sequence shown here is derived from an EMBL/GenBank/DDBJ whole genome shotgun (WGS) entry which is preliminary data.</text>
</comment>
<evidence type="ECO:0000313" key="1">
    <source>
        <dbReference type="EMBL" id="TGZ52091.1"/>
    </source>
</evidence>
<dbReference type="EMBL" id="QBLH01001372">
    <property type="protein sequence ID" value="TGZ52091.1"/>
    <property type="molecule type" value="Genomic_DNA"/>
</dbReference>
<reference evidence="1 2" key="1">
    <citation type="journal article" date="2019" name="Philos. Trans. R. Soc. Lond., B, Biol. Sci.">
        <title>Ant behaviour and brain gene expression of defending hosts depend on the ecological success of the intruding social parasite.</title>
        <authorList>
            <person name="Kaur R."/>
            <person name="Stoldt M."/>
            <person name="Jongepier E."/>
            <person name="Feldmeyer B."/>
            <person name="Menzel F."/>
            <person name="Bornberg-Bauer E."/>
            <person name="Foitzik S."/>
        </authorList>
    </citation>
    <scope>NUCLEOTIDE SEQUENCE [LARGE SCALE GENOMIC DNA]</scope>
    <source>
        <tissue evidence="1">Whole body</tissue>
    </source>
</reference>
<name>A0A4S2KQI3_9HYME</name>
<dbReference type="AlphaFoldDB" id="A0A4S2KQI3"/>
<dbReference type="Proteomes" id="UP000310200">
    <property type="component" value="Unassembled WGS sequence"/>
</dbReference>
<protein>
    <submittedName>
        <fullName evidence="1">Uncharacterized protein</fullName>
    </submittedName>
</protein>
<gene>
    <name evidence="1" type="ORF">DBV15_07718</name>
</gene>